<sequence length="325" mass="36863">MLPLGAMDAKQEEDLVRIDGWLAKMDIGGSETNVSDDDEIDKETTENSMQPITPPQRPHKVLDVPKEISPTDTTFSGRSIFDKPLPKKAKYDTLDPKFEVLDDVSDTTRDSEVEWEPTPIKECDLKSKAGWTLQNTAVTQSGQASVYSSAILSLSDKSAEFNTRDFLRYADLTSQLTRDPNIPRLVWLTSCLQCILAGLPCSRTHPSCSRCQRSANPDLCLLHRRCFSFEILDPSKSDECCYPILLKVKGEDEAIWQRKAKLSVELKNKWLEEQYKKNWVMPKIESRRGGWKKEYRFQVVPGRDLHPGEGSGRTSHKELVVDLEA</sequence>
<accession>A0A3M7M8Z2</accession>
<proteinExistence type="predicted"/>
<reference evidence="2 3" key="1">
    <citation type="journal article" date="2014" name="PLoS ONE">
        <title>De novo Genome Assembly of the Fungal Plant Pathogen Pyrenophora semeniperda.</title>
        <authorList>
            <person name="Soliai M.M."/>
            <person name="Meyer S.E."/>
            <person name="Udall J.A."/>
            <person name="Elzinga D.E."/>
            <person name="Hermansen R.A."/>
            <person name="Bodily P.M."/>
            <person name="Hart A.A."/>
            <person name="Coleman C.E."/>
        </authorList>
    </citation>
    <scope>NUCLEOTIDE SEQUENCE [LARGE SCALE GENOMIC DNA]</scope>
    <source>
        <strain evidence="2 3">CCB06</strain>
        <tissue evidence="2">Mycelium</tissue>
    </source>
</reference>
<gene>
    <name evidence="2" type="ORF">GMOD_00008529</name>
</gene>
<dbReference type="OrthoDB" id="3932796at2759"/>
<feature type="region of interest" description="Disordered" evidence="1">
    <location>
        <begin position="27"/>
        <end position="79"/>
    </location>
</feature>
<protein>
    <submittedName>
        <fullName evidence="2">Uncharacterized protein</fullName>
    </submittedName>
</protein>
<evidence type="ECO:0000256" key="1">
    <source>
        <dbReference type="SAM" id="MobiDB-lite"/>
    </source>
</evidence>
<keyword evidence="3" id="KW-1185">Reference proteome</keyword>
<dbReference type="AlphaFoldDB" id="A0A3M7M8Z2"/>
<dbReference type="Proteomes" id="UP000265663">
    <property type="component" value="Unassembled WGS sequence"/>
</dbReference>
<organism evidence="2 3">
    <name type="scientific">Pyrenophora seminiperda CCB06</name>
    <dbReference type="NCBI Taxonomy" id="1302712"/>
    <lineage>
        <taxon>Eukaryota</taxon>
        <taxon>Fungi</taxon>
        <taxon>Dikarya</taxon>
        <taxon>Ascomycota</taxon>
        <taxon>Pezizomycotina</taxon>
        <taxon>Dothideomycetes</taxon>
        <taxon>Pleosporomycetidae</taxon>
        <taxon>Pleosporales</taxon>
        <taxon>Pleosporineae</taxon>
        <taxon>Pleosporaceae</taxon>
        <taxon>Pyrenophora</taxon>
    </lineage>
</organism>
<evidence type="ECO:0000313" key="2">
    <source>
        <dbReference type="EMBL" id="RMZ70874.1"/>
    </source>
</evidence>
<name>A0A3M7M8Z2_9PLEO</name>
<dbReference type="EMBL" id="KE747825">
    <property type="protein sequence ID" value="RMZ70874.1"/>
    <property type="molecule type" value="Genomic_DNA"/>
</dbReference>
<evidence type="ECO:0000313" key="3">
    <source>
        <dbReference type="Proteomes" id="UP000265663"/>
    </source>
</evidence>